<keyword evidence="5 6" id="KW-0472">Membrane</keyword>
<dbReference type="PANTHER" id="PTHR36570:SF3">
    <property type="entry name" value="DISULFIDE BOND FORMATION PROTEIN B"/>
    <property type="match status" value="1"/>
</dbReference>
<evidence type="ECO:0000256" key="6">
    <source>
        <dbReference type="SAM" id="Phobius"/>
    </source>
</evidence>
<evidence type="ECO:0000256" key="1">
    <source>
        <dbReference type="ARBA" id="ARBA00004651"/>
    </source>
</evidence>
<proteinExistence type="predicted"/>
<dbReference type="RefSeq" id="WP_095596361.1">
    <property type="nucleotide sequence ID" value="NZ_BMKN01000001.1"/>
</dbReference>
<comment type="caution">
    <text evidence="7">The sequence shown here is derived from an EMBL/GenBank/DDBJ whole genome shotgun (WGS) entry which is preliminary data.</text>
</comment>
<dbReference type="InterPro" id="IPR023380">
    <property type="entry name" value="DsbB-like_sf"/>
</dbReference>
<dbReference type="PANTHER" id="PTHR36570">
    <property type="entry name" value="DISULFIDE BOND FORMATION PROTEIN B"/>
    <property type="match status" value="1"/>
</dbReference>
<evidence type="ECO:0000313" key="8">
    <source>
        <dbReference type="Proteomes" id="UP000606730"/>
    </source>
</evidence>
<gene>
    <name evidence="7" type="ORF">GCM10011517_07560</name>
</gene>
<dbReference type="Pfam" id="PF02600">
    <property type="entry name" value="DsbB"/>
    <property type="match status" value="1"/>
</dbReference>
<accession>A0A917EIZ7</accession>
<reference evidence="7" key="2">
    <citation type="submission" date="2020-09" db="EMBL/GenBank/DDBJ databases">
        <authorList>
            <person name="Sun Q."/>
            <person name="Zhou Y."/>
        </authorList>
    </citation>
    <scope>NUCLEOTIDE SEQUENCE</scope>
    <source>
        <strain evidence="7">CGMCC 1.16012</strain>
    </source>
</reference>
<dbReference type="OrthoDB" id="9808637at2"/>
<dbReference type="Gene3D" id="1.20.1550.10">
    <property type="entry name" value="DsbB-like"/>
    <property type="match status" value="1"/>
</dbReference>
<sequence>MTQQQKIFLAALGSAALLLGAFGFQYIGGLAPCKLCLWQRWPHAAAILIGAVALLTQRGQLAFLGAAAALTTGGIGVYHTGVERGWWEGPTSCTGDASSLSGMTGGDLLDFSAPETIIMCDEVVWEMLGLSMASWNAVAAFGLAALWIWAAITPEKH</sequence>
<keyword evidence="3 6" id="KW-0812">Transmembrane</keyword>
<keyword evidence="4 6" id="KW-1133">Transmembrane helix</keyword>
<evidence type="ECO:0000256" key="3">
    <source>
        <dbReference type="ARBA" id="ARBA00022692"/>
    </source>
</evidence>
<dbReference type="GO" id="GO:0015035">
    <property type="term" value="F:protein-disulfide reductase activity"/>
    <property type="evidence" value="ECO:0007669"/>
    <property type="project" value="InterPro"/>
</dbReference>
<evidence type="ECO:0000256" key="2">
    <source>
        <dbReference type="ARBA" id="ARBA00022475"/>
    </source>
</evidence>
<protein>
    <submittedName>
        <fullName evidence="7">Dihydroneopterin aldolase</fullName>
    </submittedName>
</protein>
<dbReference type="PIRSF" id="PIRSF033913">
    <property type="entry name" value="S-S_format_DsbB"/>
    <property type="match status" value="1"/>
</dbReference>
<name>A0A917EIZ7_9RHOB</name>
<feature type="transmembrane region" description="Helical" evidence="6">
    <location>
        <begin position="39"/>
        <end position="56"/>
    </location>
</feature>
<dbReference type="InterPro" id="IPR024199">
    <property type="entry name" value="Uncharacterised_DsbB"/>
</dbReference>
<organism evidence="7 8">
    <name type="scientific">Actibacterium pelagium</name>
    <dbReference type="NCBI Taxonomy" id="2029103"/>
    <lineage>
        <taxon>Bacteria</taxon>
        <taxon>Pseudomonadati</taxon>
        <taxon>Pseudomonadota</taxon>
        <taxon>Alphaproteobacteria</taxon>
        <taxon>Rhodobacterales</taxon>
        <taxon>Roseobacteraceae</taxon>
        <taxon>Actibacterium</taxon>
    </lineage>
</organism>
<evidence type="ECO:0000256" key="4">
    <source>
        <dbReference type="ARBA" id="ARBA00022989"/>
    </source>
</evidence>
<dbReference type="GO" id="GO:0006457">
    <property type="term" value="P:protein folding"/>
    <property type="evidence" value="ECO:0007669"/>
    <property type="project" value="InterPro"/>
</dbReference>
<dbReference type="GO" id="GO:0005886">
    <property type="term" value="C:plasma membrane"/>
    <property type="evidence" value="ECO:0007669"/>
    <property type="project" value="UniProtKB-SubCell"/>
</dbReference>
<evidence type="ECO:0000256" key="5">
    <source>
        <dbReference type="ARBA" id="ARBA00023136"/>
    </source>
</evidence>
<dbReference type="Proteomes" id="UP000606730">
    <property type="component" value="Unassembled WGS sequence"/>
</dbReference>
<keyword evidence="8" id="KW-1185">Reference proteome</keyword>
<dbReference type="AlphaFoldDB" id="A0A917EIZ7"/>
<feature type="transmembrane region" description="Helical" evidence="6">
    <location>
        <begin position="61"/>
        <end position="81"/>
    </location>
</feature>
<keyword evidence="2" id="KW-1003">Cell membrane</keyword>
<dbReference type="InterPro" id="IPR003752">
    <property type="entry name" value="DiS_bond_form_DsbB/BdbC"/>
</dbReference>
<dbReference type="SUPFAM" id="SSF158442">
    <property type="entry name" value="DsbB-like"/>
    <property type="match status" value="1"/>
</dbReference>
<evidence type="ECO:0000313" key="7">
    <source>
        <dbReference type="EMBL" id="GGE42500.1"/>
    </source>
</evidence>
<reference evidence="7" key="1">
    <citation type="journal article" date="2014" name="Int. J. Syst. Evol. Microbiol.">
        <title>Complete genome sequence of Corynebacterium casei LMG S-19264T (=DSM 44701T), isolated from a smear-ripened cheese.</title>
        <authorList>
            <consortium name="US DOE Joint Genome Institute (JGI-PGF)"/>
            <person name="Walter F."/>
            <person name="Albersmeier A."/>
            <person name="Kalinowski J."/>
            <person name="Ruckert C."/>
        </authorList>
    </citation>
    <scope>NUCLEOTIDE SEQUENCE</scope>
    <source>
        <strain evidence="7">CGMCC 1.16012</strain>
    </source>
</reference>
<feature type="transmembrane region" description="Helical" evidence="6">
    <location>
        <begin position="133"/>
        <end position="152"/>
    </location>
</feature>
<comment type="subcellular location">
    <subcellularLocation>
        <location evidence="1">Cell membrane</location>
        <topology evidence="1">Multi-pass membrane protein</topology>
    </subcellularLocation>
</comment>
<dbReference type="EMBL" id="BMKN01000001">
    <property type="protein sequence ID" value="GGE42500.1"/>
    <property type="molecule type" value="Genomic_DNA"/>
</dbReference>
<dbReference type="InterPro" id="IPR050183">
    <property type="entry name" value="DsbB"/>
</dbReference>